<name>A0A401TLH5_CHIPU</name>
<dbReference type="InterPro" id="IPR013783">
    <property type="entry name" value="Ig-like_fold"/>
</dbReference>
<dbReference type="EMBL" id="BEZZ01104568">
    <property type="protein sequence ID" value="GCC43505.1"/>
    <property type="molecule type" value="Genomic_DNA"/>
</dbReference>
<dbReference type="Proteomes" id="UP000287033">
    <property type="component" value="Unassembled WGS sequence"/>
</dbReference>
<comment type="caution">
    <text evidence="2">The sequence shown here is derived from an EMBL/GenBank/DDBJ whole genome shotgun (WGS) entry which is preliminary data.</text>
</comment>
<dbReference type="Gene3D" id="2.60.40.10">
    <property type="entry name" value="Immunoglobulins"/>
    <property type="match status" value="1"/>
</dbReference>
<reference evidence="2 3" key="1">
    <citation type="journal article" date="2018" name="Nat. Ecol. Evol.">
        <title>Shark genomes provide insights into elasmobranch evolution and the origin of vertebrates.</title>
        <authorList>
            <person name="Hara Y"/>
            <person name="Yamaguchi K"/>
            <person name="Onimaru K"/>
            <person name="Kadota M"/>
            <person name="Koyanagi M"/>
            <person name="Keeley SD"/>
            <person name="Tatsumi K"/>
            <person name="Tanaka K"/>
            <person name="Motone F"/>
            <person name="Kageyama Y"/>
            <person name="Nozu R"/>
            <person name="Adachi N"/>
            <person name="Nishimura O"/>
            <person name="Nakagawa R"/>
            <person name="Tanegashima C"/>
            <person name="Kiyatake I"/>
            <person name="Matsumoto R"/>
            <person name="Murakumo K"/>
            <person name="Nishida K"/>
            <person name="Terakita A"/>
            <person name="Kuratani S"/>
            <person name="Sato K"/>
            <person name="Hyodo S Kuraku.S."/>
        </authorList>
    </citation>
    <scope>NUCLEOTIDE SEQUENCE [LARGE SCALE GENOMIC DNA]</scope>
</reference>
<evidence type="ECO:0000313" key="3">
    <source>
        <dbReference type="Proteomes" id="UP000287033"/>
    </source>
</evidence>
<feature type="domain" description="Ig-like" evidence="1">
    <location>
        <begin position="30"/>
        <end position="115"/>
    </location>
</feature>
<accession>A0A401TLH5</accession>
<dbReference type="AlphaFoldDB" id="A0A401TLH5"/>
<dbReference type="Pfam" id="PF13895">
    <property type="entry name" value="Ig_2"/>
    <property type="match status" value="1"/>
</dbReference>
<dbReference type="SUPFAM" id="SSF48726">
    <property type="entry name" value="Immunoglobulin"/>
    <property type="match status" value="1"/>
</dbReference>
<evidence type="ECO:0000259" key="1">
    <source>
        <dbReference type="PROSITE" id="PS50835"/>
    </source>
</evidence>
<dbReference type="InterPro" id="IPR036179">
    <property type="entry name" value="Ig-like_dom_sf"/>
</dbReference>
<protein>
    <recommendedName>
        <fullName evidence="1">Ig-like domain-containing protein</fullName>
    </recommendedName>
</protein>
<keyword evidence="3" id="KW-1185">Reference proteome</keyword>
<dbReference type="InterPro" id="IPR007110">
    <property type="entry name" value="Ig-like_dom"/>
</dbReference>
<feature type="non-terminal residue" evidence="2">
    <location>
        <position position="123"/>
    </location>
</feature>
<dbReference type="PROSITE" id="PS50835">
    <property type="entry name" value="IG_LIKE"/>
    <property type="match status" value="1"/>
</dbReference>
<organism evidence="2 3">
    <name type="scientific">Chiloscyllium punctatum</name>
    <name type="common">Brownbanded bambooshark</name>
    <name type="synonym">Hemiscyllium punctatum</name>
    <dbReference type="NCBI Taxonomy" id="137246"/>
    <lineage>
        <taxon>Eukaryota</taxon>
        <taxon>Metazoa</taxon>
        <taxon>Chordata</taxon>
        <taxon>Craniata</taxon>
        <taxon>Vertebrata</taxon>
        <taxon>Chondrichthyes</taxon>
        <taxon>Elasmobranchii</taxon>
        <taxon>Galeomorphii</taxon>
        <taxon>Galeoidea</taxon>
        <taxon>Orectolobiformes</taxon>
        <taxon>Hemiscylliidae</taxon>
        <taxon>Chiloscyllium</taxon>
    </lineage>
</organism>
<sequence length="123" mass="13679">MYKVQLDGKSHSSTHSDRVRITIASLVEQPVISKSTDFHLYPQGQLLRLSCAAPKDYQARFFQLYRDGQPVLARTNVRDSAAEFTLVNTSMADAGVYSCNYRATVAGQEYNSSRSEGLLVEIA</sequence>
<proteinExistence type="predicted"/>
<evidence type="ECO:0000313" key="2">
    <source>
        <dbReference type="EMBL" id="GCC43505.1"/>
    </source>
</evidence>
<gene>
    <name evidence="2" type="ORF">chiPu_0027467</name>
</gene>
<dbReference type="OrthoDB" id="536948at2759"/>